<proteinExistence type="predicted"/>
<accession>A0A2R6A7M0</accession>
<protein>
    <submittedName>
        <fullName evidence="1">Uncharacterized protein</fullName>
    </submittedName>
</protein>
<organism evidence="1 2">
    <name type="scientific">Candidatus Marsarchaeota G1 archaeon BE_D</name>
    <dbReference type="NCBI Taxonomy" id="1978156"/>
    <lineage>
        <taxon>Archaea</taxon>
        <taxon>Candidatus Marsarchaeota</taxon>
        <taxon>Candidatus Marsarchaeota group 1</taxon>
    </lineage>
</organism>
<gene>
    <name evidence="1" type="ORF">B9Q02_11900</name>
</gene>
<sequence>MTITKTTTKILGVYIVNASVDFGDFVWCKWGVSGFKDGRKIDYFVKILSQFFTLMLACPY</sequence>
<name>A0A2R6A7M0_9ARCH</name>
<dbReference type="Proteomes" id="UP000240569">
    <property type="component" value="Unassembled WGS sequence"/>
</dbReference>
<reference evidence="1 2" key="1">
    <citation type="submission" date="2017-04" db="EMBL/GenBank/DDBJ databases">
        <title>Novel microbial lineages endemic to geothermal iron-oxide mats fill important gaps in the evolutionary history of Archaea.</title>
        <authorList>
            <person name="Jay Z.J."/>
            <person name="Beam J.P."/>
            <person name="Dlakic M."/>
            <person name="Rusch D.B."/>
            <person name="Kozubal M.A."/>
            <person name="Inskeep W.P."/>
        </authorList>
    </citation>
    <scope>NUCLEOTIDE SEQUENCE [LARGE SCALE GENOMIC DNA]</scope>
    <source>
        <strain evidence="1">BE_D</strain>
    </source>
</reference>
<evidence type="ECO:0000313" key="2">
    <source>
        <dbReference type="Proteomes" id="UP000240569"/>
    </source>
</evidence>
<evidence type="ECO:0000313" key="1">
    <source>
        <dbReference type="EMBL" id="PSN82283.1"/>
    </source>
</evidence>
<dbReference type="AlphaFoldDB" id="A0A2R6A7M0"/>
<comment type="caution">
    <text evidence="1">The sequence shown here is derived from an EMBL/GenBank/DDBJ whole genome shotgun (WGS) entry which is preliminary data.</text>
</comment>
<dbReference type="EMBL" id="NEXD01000165">
    <property type="protein sequence ID" value="PSN82283.1"/>
    <property type="molecule type" value="Genomic_DNA"/>
</dbReference>